<protein>
    <submittedName>
        <fullName evidence="1">Uncharacterized protein</fullName>
    </submittedName>
</protein>
<dbReference type="Proteomes" id="UP000623776">
    <property type="component" value="Unassembled WGS sequence"/>
</dbReference>
<dbReference type="AlphaFoldDB" id="A0A8H9I6S9"/>
<name>A0A8H9I6S9_9GAMM</name>
<evidence type="ECO:0000313" key="2">
    <source>
        <dbReference type="Proteomes" id="UP000623776"/>
    </source>
</evidence>
<reference evidence="2" key="1">
    <citation type="journal article" date="2019" name="Int. J. Syst. Evol. Microbiol.">
        <title>The Global Catalogue of Microorganisms (GCM) 10K type strain sequencing project: providing services to taxonomists for standard genome sequencing and annotation.</title>
        <authorList>
            <consortium name="The Broad Institute Genomics Platform"/>
            <consortium name="The Broad Institute Genome Sequencing Center for Infectious Disease"/>
            <person name="Wu L."/>
            <person name="Ma J."/>
        </authorList>
    </citation>
    <scope>NUCLEOTIDE SEQUENCE [LARGE SCALE GENOMIC DNA]</scope>
    <source>
        <strain evidence="2">KCTC 22154</strain>
    </source>
</reference>
<keyword evidence="2" id="KW-1185">Reference proteome</keyword>
<evidence type="ECO:0000313" key="1">
    <source>
        <dbReference type="EMBL" id="GGW40757.1"/>
    </source>
</evidence>
<comment type="caution">
    <text evidence="1">The sequence shown here is derived from an EMBL/GenBank/DDBJ whole genome shotgun (WGS) entry which is preliminary data.</text>
</comment>
<accession>A0A8H9I6S9</accession>
<organism evidence="1 2">
    <name type="scientific">Vreelandella hamiltonii</name>
    <dbReference type="NCBI Taxonomy" id="502829"/>
    <lineage>
        <taxon>Bacteria</taxon>
        <taxon>Pseudomonadati</taxon>
        <taxon>Pseudomonadota</taxon>
        <taxon>Gammaproteobacteria</taxon>
        <taxon>Oceanospirillales</taxon>
        <taxon>Halomonadaceae</taxon>
        <taxon>Vreelandella</taxon>
    </lineage>
</organism>
<sequence length="58" mass="6133">MARTRRVEHAPAGGVDERAAKRIVDPWVGIAGQAVHEITQTSKKAATLEGPVKGEATL</sequence>
<proteinExistence type="predicted"/>
<dbReference type="EMBL" id="BMXN01000035">
    <property type="protein sequence ID" value="GGW40757.1"/>
    <property type="molecule type" value="Genomic_DNA"/>
</dbReference>
<gene>
    <name evidence="1" type="ORF">GCM10007157_34310</name>
</gene>